<keyword evidence="5" id="KW-1185">Reference proteome</keyword>
<evidence type="ECO:0000256" key="3">
    <source>
        <dbReference type="SAM" id="SignalP"/>
    </source>
</evidence>
<proteinExistence type="predicted"/>
<reference evidence="4 5" key="1">
    <citation type="submission" date="2020-04" db="EMBL/GenBank/DDBJ databases">
        <title>Draft genome of Pyxidicoccus fallax type strain.</title>
        <authorList>
            <person name="Whitworth D.E."/>
        </authorList>
    </citation>
    <scope>NUCLEOTIDE SEQUENCE [LARGE SCALE GENOMIC DNA]</scope>
    <source>
        <strain evidence="4 5">DSM 14698</strain>
    </source>
</reference>
<evidence type="ECO:0000313" key="4">
    <source>
        <dbReference type="EMBL" id="NMO15364.1"/>
    </source>
</evidence>
<sequence>MKRTLVSLFGAVLLSGTASAAEKTPARVPDAAELKRMTARFAPVELRVDLKALPDNEKRALAKLVQASKLMDALFLRQRWAGNETLLLDLLQDESPDGRARLHAFLLDKGPWSSLDEARPFIPGVPPKPEAANFYPAGATKAQVEAWVKSLPEAQQKEATGFYTTLRRGTDGKLISVPYSVEYQGELAQAATLLREAAALTKQPTLKAFLTARADAFLSNDYYASEVAWMKLDASIEPTIGPYEVYEDNWFNYKAAFESFLGLRDAAETQKLAKFSGQLQDLESNLPIDPKLRNPKLGALAPIRVVNSLFSAGDANRGVQTAAYNLPNDERVTQEMGSKRVMLKNVQEAKFERVLVPIAKLALPQKDQQDISFDAFFTHILMHELMHGLGPHNITVAGKQTTVRQALQAASSAFEEAKADISGLWALQRLVDQGVLDKSLERTMYTTFLASAFRSIRFGIDEAHGKGIALQLNHFLDTGAVKVNPDGTFSVVPEKIRQSVTSLTQQLMEIQGRGDRKAAEALLAKMGVVRPPVQKVLERLKDVPVDIAPNYVTAEELARDFSGPSADTAVKK</sequence>
<accession>A0A848LA00</accession>
<feature type="chain" id="PRO_5032975327" description="MutT/NUDIX family protein" evidence="3">
    <location>
        <begin position="21"/>
        <end position="572"/>
    </location>
</feature>
<keyword evidence="3" id="KW-0732">Signal</keyword>
<dbReference type="RefSeq" id="WP_169344657.1">
    <property type="nucleotide sequence ID" value="NZ_JABBJJ010000037.1"/>
</dbReference>
<dbReference type="GO" id="GO:0005737">
    <property type="term" value="C:cytoplasm"/>
    <property type="evidence" value="ECO:0007669"/>
    <property type="project" value="TreeGrafter"/>
</dbReference>
<organism evidence="4 5">
    <name type="scientific">Pyxidicoccus fallax</name>
    <dbReference type="NCBI Taxonomy" id="394095"/>
    <lineage>
        <taxon>Bacteria</taxon>
        <taxon>Pseudomonadati</taxon>
        <taxon>Myxococcota</taxon>
        <taxon>Myxococcia</taxon>
        <taxon>Myxococcales</taxon>
        <taxon>Cystobacterineae</taxon>
        <taxon>Myxococcaceae</taxon>
        <taxon>Pyxidicoccus</taxon>
    </lineage>
</organism>
<dbReference type="GO" id="GO:0008239">
    <property type="term" value="F:dipeptidyl-peptidase activity"/>
    <property type="evidence" value="ECO:0007669"/>
    <property type="project" value="TreeGrafter"/>
</dbReference>
<dbReference type="PANTHER" id="PTHR23422:SF9">
    <property type="entry name" value="ZN-DEPENDENT HYDROLASE"/>
    <property type="match status" value="1"/>
</dbReference>
<feature type="signal peptide" evidence="3">
    <location>
        <begin position="1"/>
        <end position="20"/>
    </location>
</feature>
<name>A0A848LA00_9BACT</name>
<dbReference type="AlphaFoldDB" id="A0A848LA00"/>
<dbReference type="PANTHER" id="PTHR23422">
    <property type="entry name" value="DIPEPTIDYL PEPTIDASE III-RELATED"/>
    <property type="match status" value="1"/>
</dbReference>
<keyword evidence="1" id="KW-0479">Metal-binding</keyword>
<dbReference type="Pfam" id="PF03571">
    <property type="entry name" value="Peptidase_M49"/>
    <property type="match status" value="1"/>
</dbReference>
<evidence type="ECO:0008006" key="6">
    <source>
        <dbReference type="Google" id="ProtNLM"/>
    </source>
</evidence>
<evidence type="ECO:0000313" key="5">
    <source>
        <dbReference type="Proteomes" id="UP000518300"/>
    </source>
</evidence>
<dbReference type="Proteomes" id="UP000518300">
    <property type="component" value="Unassembled WGS sequence"/>
</dbReference>
<dbReference type="GO" id="GO:0046872">
    <property type="term" value="F:metal ion binding"/>
    <property type="evidence" value="ECO:0007669"/>
    <property type="project" value="UniProtKB-KW"/>
</dbReference>
<dbReference type="Gene3D" id="3.30.540.30">
    <property type="match status" value="2"/>
</dbReference>
<dbReference type="EMBL" id="JABBJJ010000037">
    <property type="protein sequence ID" value="NMO15364.1"/>
    <property type="molecule type" value="Genomic_DNA"/>
</dbReference>
<gene>
    <name evidence="4" type="ORF">HG543_10930</name>
</gene>
<evidence type="ECO:0000256" key="2">
    <source>
        <dbReference type="ARBA" id="ARBA00022801"/>
    </source>
</evidence>
<dbReference type="InterPro" id="IPR039461">
    <property type="entry name" value="Peptidase_M49"/>
</dbReference>
<protein>
    <recommendedName>
        <fullName evidence="6">MutT/NUDIX family protein</fullName>
    </recommendedName>
</protein>
<keyword evidence="2" id="KW-0378">Hydrolase</keyword>
<comment type="caution">
    <text evidence="4">The sequence shown here is derived from an EMBL/GenBank/DDBJ whole genome shotgun (WGS) entry which is preliminary data.</text>
</comment>
<evidence type="ECO:0000256" key="1">
    <source>
        <dbReference type="ARBA" id="ARBA00022723"/>
    </source>
</evidence>